<dbReference type="SMART" id="SM00220">
    <property type="entry name" value="S_TKc"/>
    <property type="match status" value="1"/>
</dbReference>
<gene>
    <name evidence="5" type="ORF">GX51_06968</name>
</gene>
<name>A0A2B7WNJ7_9EURO</name>
<proteinExistence type="inferred from homology"/>
<dbReference type="GO" id="GO:0005634">
    <property type="term" value="C:nucleus"/>
    <property type="evidence" value="ECO:0007669"/>
    <property type="project" value="TreeGrafter"/>
</dbReference>
<sequence>MEHPDLVAVLHAYQRSPGAVATIAASENAWLHIPPRSQEEPLPPSLRSRDPTPELEEGEDEYSNYLDHEALQLTFSHRPKNGNQGFCLGRDRSRCDIYIPTLATEYHISTQHFFLTFDNQNRLILRDRSRNGTIVTYDGKGGKKRRNFRWILAGDPFANDVRKIVVRLNPQLQFIIIVSKAWMGHHPAQYISKVEQFRNELTASTEPFIGGLGLQSQTTTAPIKDPLGAGGFGTVTLRWDVSTGHEYACKKPHTLDPQRLEYWEKEIRIMGQIKHENIVKFHPEIKLGSGSVPCLFLDYLPLGNLGQQHWKQPFSYKETLIILRQCLSALKFLHEQNPPIAHRDLKLENILVRERYPLHVQLADFGLAKEGSLRTGKIGTETYFPPEYFESCKMGKYSVKIDIWSLGLVALDLTHSLPEEDVQGIRWCEKIIDRANQYKNEGLMEFLTIHMLVLKPGDRSSADICLKAVEHLRAPSRDGSVTPTQASLAGKAPLTRYNALSGMPLNEQNASFPANDVRQEPRKRPVQSRSSSGAARQTKRPARMDSSNSPRPHTEDDSVDRLFTSRWWENPMYVGSDVAAMGREDPSGWNSGGSNTHSTIKNATGNQSFPSNVGDRLNGPVRASEHALSNSEAELMRQLQAGYK</sequence>
<dbReference type="InterPro" id="IPR008984">
    <property type="entry name" value="SMAD_FHA_dom_sf"/>
</dbReference>
<dbReference type="Proteomes" id="UP000224080">
    <property type="component" value="Unassembled WGS sequence"/>
</dbReference>
<keyword evidence="5" id="KW-0723">Serine/threonine-protein kinase</keyword>
<dbReference type="GO" id="GO:0004674">
    <property type="term" value="F:protein serine/threonine kinase activity"/>
    <property type="evidence" value="ECO:0007669"/>
    <property type="project" value="UniProtKB-KW"/>
</dbReference>
<dbReference type="SUPFAM" id="SSF56112">
    <property type="entry name" value="Protein kinase-like (PK-like)"/>
    <property type="match status" value="1"/>
</dbReference>
<evidence type="ECO:0000256" key="1">
    <source>
        <dbReference type="ARBA" id="ARBA00005575"/>
    </source>
</evidence>
<dbReference type="EMBL" id="PDNC01000127">
    <property type="protein sequence ID" value="PGG98119.1"/>
    <property type="molecule type" value="Genomic_DNA"/>
</dbReference>
<comment type="similarity">
    <text evidence="1">Belongs to the protein kinase superfamily. CAMK Ser/Thr protein kinase family. CHEK2 subfamily.</text>
</comment>
<dbReference type="InterPro" id="IPR011009">
    <property type="entry name" value="Kinase-like_dom_sf"/>
</dbReference>
<feature type="domain" description="Protein kinase" evidence="4">
    <location>
        <begin position="221"/>
        <end position="474"/>
    </location>
</feature>
<dbReference type="InterPro" id="IPR000253">
    <property type="entry name" value="FHA_dom"/>
</dbReference>
<evidence type="ECO:0000313" key="5">
    <source>
        <dbReference type="EMBL" id="PGG98119.1"/>
    </source>
</evidence>
<dbReference type="STRING" id="2060905.A0A2B7WNJ7"/>
<evidence type="ECO:0000313" key="6">
    <source>
        <dbReference type="Proteomes" id="UP000224080"/>
    </source>
</evidence>
<evidence type="ECO:0000259" key="3">
    <source>
        <dbReference type="PROSITE" id="PS50006"/>
    </source>
</evidence>
<dbReference type="PANTHER" id="PTHR24345">
    <property type="entry name" value="SERINE/THREONINE-PROTEIN KINASE PLK"/>
    <property type="match status" value="1"/>
</dbReference>
<evidence type="ECO:0000259" key="4">
    <source>
        <dbReference type="PROSITE" id="PS50011"/>
    </source>
</evidence>
<feature type="region of interest" description="Disordered" evidence="2">
    <location>
        <begin position="584"/>
        <end position="629"/>
    </location>
</feature>
<keyword evidence="6" id="KW-1185">Reference proteome</keyword>
<organism evidence="5 6">
    <name type="scientific">Blastomyces parvus</name>
    <dbReference type="NCBI Taxonomy" id="2060905"/>
    <lineage>
        <taxon>Eukaryota</taxon>
        <taxon>Fungi</taxon>
        <taxon>Dikarya</taxon>
        <taxon>Ascomycota</taxon>
        <taxon>Pezizomycotina</taxon>
        <taxon>Eurotiomycetes</taxon>
        <taxon>Eurotiomycetidae</taxon>
        <taxon>Onygenales</taxon>
        <taxon>Ajellomycetaceae</taxon>
        <taxon>Blastomyces</taxon>
    </lineage>
</organism>
<reference evidence="5 6" key="1">
    <citation type="submission" date="2017-10" db="EMBL/GenBank/DDBJ databases">
        <title>Comparative genomics in systemic dimorphic fungi from Ajellomycetaceae.</title>
        <authorList>
            <person name="Munoz J.F."/>
            <person name="Mcewen J.G."/>
            <person name="Clay O.K."/>
            <person name="Cuomo C.A."/>
        </authorList>
    </citation>
    <scope>NUCLEOTIDE SEQUENCE [LARGE SCALE GENOMIC DNA]</scope>
    <source>
        <strain evidence="5 6">UAMH130</strain>
    </source>
</reference>
<dbReference type="Pfam" id="PF00498">
    <property type="entry name" value="FHA"/>
    <property type="match status" value="1"/>
</dbReference>
<dbReference type="CDD" id="cd00180">
    <property type="entry name" value="PKc"/>
    <property type="match status" value="1"/>
</dbReference>
<dbReference type="PROSITE" id="PS00108">
    <property type="entry name" value="PROTEIN_KINASE_ST"/>
    <property type="match status" value="1"/>
</dbReference>
<feature type="compositionally biased region" description="Polar residues" evidence="2">
    <location>
        <begin position="588"/>
        <end position="611"/>
    </location>
</feature>
<dbReference type="OrthoDB" id="10252171at2759"/>
<dbReference type="InterPro" id="IPR000719">
    <property type="entry name" value="Prot_kinase_dom"/>
</dbReference>
<keyword evidence="5" id="KW-0808">Transferase</keyword>
<dbReference type="InterPro" id="IPR008271">
    <property type="entry name" value="Ser/Thr_kinase_AS"/>
</dbReference>
<protein>
    <submittedName>
        <fullName evidence="5">Serine/threonine protein kinase</fullName>
    </submittedName>
</protein>
<keyword evidence="5" id="KW-0418">Kinase</keyword>
<comment type="caution">
    <text evidence="5">The sequence shown here is derived from an EMBL/GenBank/DDBJ whole genome shotgun (WGS) entry which is preliminary data.</text>
</comment>
<feature type="region of interest" description="Disordered" evidence="2">
    <location>
        <begin position="505"/>
        <end position="558"/>
    </location>
</feature>
<feature type="region of interest" description="Disordered" evidence="2">
    <location>
        <begin position="34"/>
        <end position="60"/>
    </location>
</feature>
<dbReference type="Pfam" id="PF00069">
    <property type="entry name" value="Pkinase"/>
    <property type="match status" value="1"/>
</dbReference>
<dbReference type="PROSITE" id="PS50011">
    <property type="entry name" value="PROTEIN_KINASE_DOM"/>
    <property type="match status" value="1"/>
</dbReference>
<dbReference type="Gene3D" id="2.60.200.20">
    <property type="match status" value="1"/>
</dbReference>
<dbReference type="GO" id="GO:0005524">
    <property type="term" value="F:ATP binding"/>
    <property type="evidence" value="ECO:0007669"/>
    <property type="project" value="InterPro"/>
</dbReference>
<dbReference type="AlphaFoldDB" id="A0A2B7WNJ7"/>
<dbReference type="PROSITE" id="PS50006">
    <property type="entry name" value="FHA_DOMAIN"/>
    <property type="match status" value="1"/>
</dbReference>
<accession>A0A2B7WNJ7</accession>
<dbReference type="Gene3D" id="1.10.510.10">
    <property type="entry name" value="Transferase(Phosphotransferase) domain 1"/>
    <property type="match status" value="1"/>
</dbReference>
<feature type="domain" description="FHA" evidence="3">
    <location>
        <begin position="86"/>
        <end position="136"/>
    </location>
</feature>
<dbReference type="SUPFAM" id="SSF49879">
    <property type="entry name" value="SMAD/FHA domain"/>
    <property type="match status" value="1"/>
</dbReference>
<evidence type="ECO:0000256" key="2">
    <source>
        <dbReference type="SAM" id="MobiDB-lite"/>
    </source>
</evidence>